<proteinExistence type="predicted"/>
<sequence>MADPAPIQSPKDEAMHASLARDATTAIDHSNASNDRAPRLPSHGSWHIQLVVHEPLLSLSSYDQRGGRSATIPQTNLTDRQSTVYAGPYLTAE</sequence>
<dbReference type="Proteomes" id="UP001153331">
    <property type="component" value="Unassembled WGS sequence"/>
</dbReference>
<reference evidence="1" key="1">
    <citation type="submission" date="2022-11" db="EMBL/GenBank/DDBJ databases">
        <title>Genome Sequence of Boeremia exigua.</title>
        <authorList>
            <person name="Buettner E."/>
        </authorList>
    </citation>
    <scope>NUCLEOTIDE SEQUENCE</scope>
    <source>
        <strain evidence="1">CU02</strain>
    </source>
</reference>
<accession>A0ACC2HXI6</accession>
<name>A0ACC2HXI6_9PLEO</name>
<comment type="caution">
    <text evidence="1">The sequence shown here is derived from an EMBL/GenBank/DDBJ whole genome shotgun (WGS) entry which is preliminary data.</text>
</comment>
<organism evidence="1 2">
    <name type="scientific">Boeremia exigua</name>
    <dbReference type="NCBI Taxonomy" id="749465"/>
    <lineage>
        <taxon>Eukaryota</taxon>
        <taxon>Fungi</taxon>
        <taxon>Dikarya</taxon>
        <taxon>Ascomycota</taxon>
        <taxon>Pezizomycotina</taxon>
        <taxon>Dothideomycetes</taxon>
        <taxon>Pleosporomycetidae</taxon>
        <taxon>Pleosporales</taxon>
        <taxon>Pleosporineae</taxon>
        <taxon>Didymellaceae</taxon>
        <taxon>Boeremia</taxon>
    </lineage>
</organism>
<protein>
    <submittedName>
        <fullName evidence="1">Uncharacterized protein</fullName>
    </submittedName>
</protein>
<keyword evidence="2" id="KW-1185">Reference proteome</keyword>
<dbReference type="EMBL" id="JAPHNI010000855">
    <property type="protein sequence ID" value="KAJ8107807.1"/>
    <property type="molecule type" value="Genomic_DNA"/>
</dbReference>
<evidence type="ECO:0000313" key="1">
    <source>
        <dbReference type="EMBL" id="KAJ8107807.1"/>
    </source>
</evidence>
<evidence type="ECO:0000313" key="2">
    <source>
        <dbReference type="Proteomes" id="UP001153331"/>
    </source>
</evidence>
<gene>
    <name evidence="1" type="ORF">OPT61_g8609</name>
</gene>